<comment type="caution">
    <text evidence="1">The sequence shown here is derived from an EMBL/GenBank/DDBJ whole genome shotgun (WGS) entry which is preliminary data.</text>
</comment>
<keyword evidence="2" id="KW-1185">Reference proteome</keyword>
<proteinExistence type="predicted"/>
<dbReference type="Proteomes" id="UP000239434">
    <property type="component" value="Unassembled WGS sequence"/>
</dbReference>
<evidence type="ECO:0000313" key="1">
    <source>
        <dbReference type="EMBL" id="PRD42071.1"/>
    </source>
</evidence>
<accession>A0A2S9INH0</accession>
<dbReference type="RefSeq" id="WP_105743339.1">
    <property type="nucleotide sequence ID" value="NZ_PVBR01000014.1"/>
</dbReference>
<name>A0A2S9INH0_9HYPH</name>
<sequence>MTPTPTAPEVADLLEWLERIARSGQYVAPDTVRAWVDPNYAASCATALRSLQAERDRLAERVKELLGALKEQTSACFCDDCEMCFRHLKIIAKAEGRTND</sequence>
<protein>
    <submittedName>
        <fullName evidence="1">Uncharacterized protein</fullName>
    </submittedName>
</protein>
<dbReference type="AlphaFoldDB" id="A0A2S9INH0"/>
<reference evidence="1 2" key="1">
    <citation type="submission" date="2018-02" db="EMBL/GenBank/DDBJ databases">
        <title>The draft genome of Phyllobacterium sp. 1N-3.</title>
        <authorList>
            <person name="Liu L."/>
            <person name="Li L."/>
            <person name="Zhang X."/>
            <person name="Wang T."/>
            <person name="Liang L."/>
        </authorList>
    </citation>
    <scope>NUCLEOTIDE SEQUENCE [LARGE SCALE GENOMIC DNA]</scope>
    <source>
        <strain evidence="1 2">1N-3</strain>
    </source>
</reference>
<dbReference type="EMBL" id="PVBR01000014">
    <property type="protein sequence ID" value="PRD42071.1"/>
    <property type="molecule type" value="Genomic_DNA"/>
</dbReference>
<evidence type="ECO:0000313" key="2">
    <source>
        <dbReference type="Proteomes" id="UP000239434"/>
    </source>
</evidence>
<organism evidence="1 2">
    <name type="scientific">Phyllobacterium phragmitis</name>
    <dbReference type="NCBI Taxonomy" id="2670329"/>
    <lineage>
        <taxon>Bacteria</taxon>
        <taxon>Pseudomonadati</taxon>
        <taxon>Pseudomonadota</taxon>
        <taxon>Alphaproteobacteria</taxon>
        <taxon>Hyphomicrobiales</taxon>
        <taxon>Phyllobacteriaceae</taxon>
        <taxon>Phyllobacterium</taxon>
    </lineage>
</organism>
<gene>
    <name evidence="1" type="ORF">C5748_18105</name>
</gene>